<dbReference type="InterPro" id="IPR046700">
    <property type="entry name" value="DUF6570"/>
</dbReference>
<sequence length="221" mass="24813">MFSLASGHDYGRSVELPKLNVVPSNCVAPARCFGLEFSLSRKTCSDPAVCFPSSGPQSLTKILPATYVDRTTRVTFIGSSERWRAQKHCYRRLYELASVTSFEWLSVLKDTHSYFRRENIEIDDSHTQMEKLNKLQELIESDVIVNNVDALHAVDDAVNTERFGDDATCNDGTDELLIHQSAALQPAQSQTDKGRSAAIDAMMEAIGMEENLLPFEEERFQ</sequence>
<dbReference type="Pfam" id="PF20209">
    <property type="entry name" value="DUF6570"/>
    <property type="match status" value="1"/>
</dbReference>
<keyword evidence="3" id="KW-1185">Reference proteome</keyword>
<dbReference type="AlphaFoldDB" id="A0A225UVM4"/>
<accession>A0A225UVM4</accession>
<dbReference type="Proteomes" id="UP000198211">
    <property type="component" value="Unassembled WGS sequence"/>
</dbReference>
<proteinExistence type="predicted"/>
<gene>
    <name evidence="2" type="ORF">PHMEG_00033062</name>
</gene>
<evidence type="ECO:0000259" key="1">
    <source>
        <dbReference type="Pfam" id="PF20209"/>
    </source>
</evidence>
<evidence type="ECO:0000313" key="2">
    <source>
        <dbReference type="EMBL" id="OWY96626.1"/>
    </source>
</evidence>
<reference evidence="3" key="1">
    <citation type="submission" date="2017-03" db="EMBL/GenBank/DDBJ databases">
        <title>Phytopthora megakarya and P. palmivora, two closely related causual agents of cacao black pod achieved similar genome size and gene model numbers by different mechanisms.</title>
        <authorList>
            <person name="Ali S."/>
            <person name="Shao J."/>
            <person name="Larry D.J."/>
            <person name="Kronmiller B."/>
            <person name="Shen D."/>
            <person name="Strem M.D."/>
            <person name="Melnick R.L."/>
            <person name="Guiltinan M.J."/>
            <person name="Tyler B.M."/>
            <person name="Meinhardt L.W."/>
            <person name="Bailey B.A."/>
        </authorList>
    </citation>
    <scope>NUCLEOTIDE SEQUENCE [LARGE SCALE GENOMIC DNA]</scope>
    <source>
        <strain evidence="3">zdho120</strain>
    </source>
</reference>
<comment type="caution">
    <text evidence="2">The sequence shown here is derived from an EMBL/GenBank/DDBJ whole genome shotgun (WGS) entry which is preliminary data.</text>
</comment>
<organism evidence="2 3">
    <name type="scientific">Phytophthora megakarya</name>
    <dbReference type="NCBI Taxonomy" id="4795"/>
    <lineage>
        <taxon>Eukaryota</taxon>
        <taxon>Sar</taxon>
        <taxon>Stramenopiles</taxon>
        <taxon>Oomycota</taxon>
        <taxon>Peronosporomycetes</taxon>
        <taxon>Peronosporales</taxon>
        <taxon>Peronosporaceae</taxon>
        <taxon>Phytophthora</taxon>
    </lineage>
</organism>
<dbReference type="EMBL" id="NBNE01011394">
    <property type="protein sequence ID" value="OWY96626.1"/>
    <property type="molecule type" value="Genomic_DNA"/>
</dbReference>
<evidence type="ECO:0000313" key="3">
    <source>
        <dbReference type="Proteomes" id="UP000198211"/>
    </source>
</evidence>
<name>A0A225UVM4_9STRA</name>
<dbReference type="OrthoDB" id="128300at2759"/>
<protein>
    <recommendedName>
        <fullName evidence="1">DUF6570 domain-containing protein</fullName>
    </recommendedName>
</protein>
<feature type="domain" description="DUF6570" evidence="1">
    <location>
        <begin position="2"/>
        <end position="126"/>
    </location>
</feature>